<dbReference type="EC" id="2.7.13.3" evidence="2"/>
<evidence type="ECO:0000256" key="6">
    <source>
        <dbReference type="ARBA" id="ARBA00022777"/>
    </source>
</evidence>
<dbReference type="SMART" id="SM00387">
    <property type="entry name" value="HATPase_c"/>
    <property type="match status" value="1"/>
</dbReference>
<feature type="domain" description="PAS" evidence="12">
    <location>
        <begin position="20"/>
        <end position="71"/>
    </location>
</feature>
<dbReference type="PROSITE" id="PS50110">
    <property type="entry name" value="RESPONSE_REGULATORY"/>
    <property type="match status" value="1"/>
</dbReference>
<organism evidence="14 15">
    <name type="scientific">Roseisolibacter agri</name>
    <dbReference type="NCBI Taxonomy" id="2014610"/>
    <lineage>
        <taxon>Bacteria</taxon>
        <taxon>Pseudomonadati</taxon>
        <taxon>Gemmatimonadota</taxon>
        <taxon>Gemmatimonadia</taxon>
        <taxon>Gemmatimonadales</taxon>
        <taxon>Gemmatimonadaceae</taxon>
        <taxon>Roseisolibacter</taxon>
    </lineage>
</organism>
<dbReference type="NCBIfam" id="TIGR00229">
    <property type="entry name" value="sensory_box"/>
    <property type="match status" value="3"/>
</dbReference>
<feature type="domain" description="PAC" evidence="13">
    <location>
        <begin position="336"/>
        <end position="388"/>
    </location>
</feature>
<dbReference type="CDD" id="cd00156">
    <property type="entry name" value="REC"/>
    <property type="match status" value="1"/>
</dbReference>
<feature type="domain" description="PAC" evidence="13">
    <location>
        <begin position="210"/>
        <end position="262"/>
    </location>
</feature>
<feature type="domain" description="PAS" evidence="12">
    <location>
        <begin position="263"/>
        <end position="333"/>
    </location>
</feature>
<evidence type="ECO:0000256" key="8">
    <source>
        <dbReference type="ARBA" id="ARBA00023012"/>
    </source>
</evidence>
<dbReference type="SUPFAM" id="SSF55785">
    <property type="entry name" value="PYP-like sensor domain (PAS domain)"/>
    <property type="match status" value="3"/>
</dbReference>
<dbReference type="EMBL" id="BRXS01000002">
    <property type="protein sequence ID" value="GLC25173.1"/>
    <property type="molecule type" value="Genomic_DNA"/>
</dbReference>
<evidence type="ECO:0000259" key="13">
    <source>
        <dbReference type="PROSITE" id="PS50113"/>
    </source>
</evidence>
<dbReference type="FunFam" id="3.30.450.20:FF:000099">
    <property type="entry name" value="Sensory box sensor histidine kinase"/>
    <property type="match status" value="1"/>
</dbReference>
<dbReference type="GO" id="GO:0005524">
    <property type="term" value="F:ATP binding"/>
    <property type="evidence" value="ECO:0007669"/>
    <property type="project" value="UniProtKB-KW"/>
</dbReference>
<dbReference type="SMART" id="SM00388">
    <property type="entry name" value="HisKA"/>
    <property type="match status" value="1"/>
</dbReference>
<evidence type="ECO:0000256" key="5">
    <source>
        <dbReference type="ARBA" id="ARBA00022741"/>
    </source>
</evidence>
<keyword evidence="5" id="KW-0547">Nucleotide-binding</keyword>
<gene>
    <name evidence="14" type="ORF">rosag_16860</name>
</gene>
<evidence type="ECO:0000256" key="1">
    <source>
        <dbReference type="ARBA" id="ARBA00000085"/>
    </source>
</evidence>
<dbReference type="InterPro" id="IPR013655">
    <property type="entry name" value="PAS_fold_3"/>
</dbReference>
<dbReference type="InterPro" id="IPR001789">
    <property type="entry name" value="Sig_transdc_resp-reg_receiver"/>
</dbReference>
<dbReference type="GO" id="GO:0000155">
    <property type="term" value="F:phosphorelay sensor kinase activity"/>
    <property type="evidence" value="ECO:0007669"/>
    <property type="project" value="InterPro"/>
</dbReference>
<feature type="domain" description="Histidine kinase" evidence="10">
    <location>
        <begin position="401"/>
        <end position="632"/>
    </location>
</feature>
<evidence type="ECO:0000256" key="2">
    <source>
        <dbReference type="ARBA" id="ARBA00012438"/>
    </source>
</evidence>
<dbReference type="InterPro" id="IPR036890">
    <property type="entry name" value="HATPase_C_sf"/>
</dbReference>
<dbReference type="SUPFAM" id="SSF55874">
    <property type="entry name" value="ATPase domain of HSP90 chaperone/DNA topoisomerase II/histidine kinase"/>
    <property type="match status" value="1"/>
</dbReference>
<proteinExistence type="predicted"/>
<keyword evidence="7" id="KW-0067">ATP-binding</keyword>
<dbReference type="Gene3D" id="3.30.565.10">
    <property type="entry name" value="Histidine kinase-like ATPase, C-terminal domain"/>
    <property type="match status" value="1"/>
</dbReference>
<feature type="domain" description="PAS" evidence="12">
    <location>
        <begin position="137"/>
        <end position="207"/>
    </location>
</feature>
<evidence type="ECO:0000313" key="14">
    <source>
        <dbReference type="EMBL" id="GLC25173.1"/>
    </source>
</evidence>
<evidence type="ECO:0000256" key="4">
    <source>
        <dbReference type="ARBA" id="ARBA00022679"/>
    </source>
</evidence>
<comment type="caution">
    <text evidence="14">The sequence shown here is derived from an EMBL/GenBank/DDBJ whole genome shotgun (WGS) entry which is preliminary data.</text>
</comment>
<dbReference type="Pfam" id="PF08447">
    <property type="entry name" value="PAS_3"/>
    <property type="match status" value="2"/>
</dbReference>
<dbReference type="Pfam" id="PF08448">
    <property type="entry name" value="PAS_4"/>
    <property type="match status" value="1"/>
</dbReference>
<dbReference type="PROSITE" id="PS50112">
    <property type="entry name" value="PAS"/>
    <property type="match status" value="3"/>
</dbReference>
<dbReference type="InterPro" id="IPR000014">
    <property type="entry name" value="PAS"/>
</dbReference>
<dbReference type="Pfam" id="PF02518">
    <property type="entry name" value="HATPase_c"/>
    <property type="match status" value="1"/>
</dbReference>
<dbReference type="Gene3D" id="3.30.450.20">
    <property type="entry name" value="PAS domain"/>
    <property type="match status" value="3"/>
</dbReference>
<dbReference type="InterPro" id="IPR005467">
    <property type="entry name" value="His_kinase_dom"/>
</dbReference>
<dbReference type="SUPFAM" id="SSF47384">
    <property type="entry name" value="Homodimeric domain of signal transducing histidine kinase"/>
    <property type="match status" value="1"/>
</dbReference>
<dbReference type="InterPro" id="IPR004358">
    <property type="entry name" value="Sig_transdc_His_kin-like_C"/>
</dbReference>
<keyword evidence="3 9" id="KW-0597">Phosphoprotein</keyword>
<dbReference type="SMART" id="SM00091">
    <property type="entry name" value="PAS"/>
    <property type="match status" value="3"/>
</dbReference>
<dbReference type="InterPro" id="IPR003594">
    <property type="entry name" value="HATPase_dom"/>
</dbReference>
<evidence type="ECO:0000256" key="7">
    <source>
        <dbReference type="ARBA" id="ARBA00022840"/>
    </source>
</evidence>
<evidence type="ECO:0000259" key="11">
    <source>
        <dbReference type="PROSITE" id="PS50110"/>
    </source>
</evidence>
<name>A0AA37QEB0_9BACT</name>
<evidence type="ECO:0000259" key="10">
    <source>
        <dbReference type="PROSITE" id="PS50109"/>
    </source>
</evidence>
<keyword evidence="15" id="KW-1185">Reference proteome</keyword>
<dbReference type="InterPro" id="IPR013656">
    <property type="entry name" value="PAS_4"/>
</dbReference>
<dbReference type="Gene3D" id="3.40.50.2300">
    <property type="match status" value="1"/>
</dbReference>
<dbReference type="InterPro" id="IPR011006">
    <property type="entry name" value="CheY-like_superfamily"/>
</dbReference>
<dbReference type="InterPro" id="IPR003661">
    <property type="entry name" value="HisK_dim/P_dom"/>
</dbReference>
<evidence type="ECO:0000313" key="15">
    <source>
        <dbReference type="Proteomes" id="UP001161325"/>
    </source>
</evidence>
<dbReference type="InterPro" id="IPR036097">
    <property type="entry name" value="HisK_dim/P_sf"/>
</dbReference>
<reference evidence="14" key="1">
    <citation type="submission" date="2022-08" db="EMBL/GenBank/DDBJ databases">
        <title>Draft genome sequencing of Roseisolibacter agri AW1220.</title>
        <authorList>
            <person name="Tobiishi Y."/>
            <person name="Tonouchi A."/>
        </authorList>
    </citation>
    <scope>NUCLEOTIDE SEQUENCE</scope>
    <source>
        <strain evidence="14">AW1220</strain>
    </source>
</reference>
<dbReference type="PANTHER" id="PTHR43065:SF46">
    <property type="entry name" value="C4-DICARBOXYLATE TRANSPORT SENSOR PROTEIN DCTB"/>
    <property type="match status" value="1"/>
</dbReference>
<feature type="domain" description="Response regulatory" evidence="11">
    <location>
        <begin position="654"/>
        <end position="768"/>
    </location>
</feature>
<comment type="catalytic activity">
    <reaction evidence="1">
        <text>ATP + protein L-histidine = ADP + protein N-phospho-L-histidine.</text>
        <dbReference type="EC" id="2.7.13.3"/>
    </reaction>
</comment>
<sequence>MHHLAHDPDMPVGGERFTESAGRIALPLDNITDAVVILDRDWRYVYVNARAAALFGRVPEELIGRHIWTEFPDAVGQPFQERYERAMTARTEERFDACYEPWDRWFENRVFPIDDGILVLFTETTEARRTQAALERSERRFRALLDVTAATAWWTDAEGTVVEPIPRWQAFTGQTAEEASGWGWLSMVHPDDRAAVAAAWHDAIERRGPYHIEHRLRRHDGEWRTMIARAVPLLGPEGEIREWVGAQVDVTEERVAIAAHAADEARFRSLSASSPMGIYETDMSGAVTYANPRALQIFAMSAEEAAGHGWQRRVHPDDLAAMLEAWHAALEAGSDYIREYRLCLPDGTTRCVRKRSGPLRDAQGTLVGSVGTIEDITEHRELEARLRQAQKMEAVGQLAGGIAHDFNNLLTVISGNLELATHELPEGHAAQADLVEVTTAVKRARALVRQLLTFSRKQVRSVRPIDVNVVVRDAERLLQRVLGEQIVLHVHLPSAPMVVEADPSQIEQILLNLGINARDAILTPRHGRPAGRGTLSIEVDGLTLTTANSTRWGIAAPGPYVRLAVRDTGHGMDAATMSHVFEPFFTTKPVGEGTGLGLATVYAIVTQSGGAIRVDSAPGEGAHVEILLPRVGVVAPAAEAPGPTDGVAAPRRETILLVEDERAVRAAARRLLERRGYVVLEAQHGADALLVWREHRHAIDAVVTDIRMPEMGGLELVSLLRAEAPALPVVYVSGYAEQQDSAALRVDEAYVEKPFTGDALAEAVGRVLGAAR</sequence>
<evidence type="ECO:0000259" key="12">
    <source>
        <dbReference type="PROSITE" id="PS50112"/>
    </source>
</evidence>
<dbReference type="PROSITE" id="PS50109">
    <property type="entry name" value="HIS_KIN"/>
    <property type="match status" value="1"/>
</dbReference>
<dbReference type="InterPro" id="IPR000700">
    <property type="entry name" value="PAS-assoc_C"/>
</dbReference>
<protein>
    <recommendedName>
        <fullName evidence="2">histidine kinase</fullName>
        <ecNumber evidence="2">2.7.13.3</ecNumber>
    </recommendedName>
</protein>
<accession>A0AA37QEB0</accession>
<dbReference type="PROSITE" id="PS50113">
    <property type="entry name" value="PAC"/>
    <property type="match status" value="2"/>
</dbReference>
<dbReference type="CDD" id="cd00082">
    <property type="entry name" value="HisKA"/>
    <property type="match status" value="1"/>
</dbReference>
<keyword evidence="6" id="KW-0418">Kinase</keyword>
<dbReference type="Proteomes" id="UP001161325">
    <property type="component" value="Unassembled WGS sequence"/>
</dbReference>
<feature type="modified residue" description="4-aspartylphosphate" evidence="9">
    <location>
        <position position="705"/>
    </location>
</feature>
<evidence type="ECO:0000256" key="9">
    <source>
        <dbReference type="PROSITE-ProRule" id="PRU00169"/>
    </source>
</evidence>
<dbReference type="PRINTS" id="PR00344">
    <property type="entry name" value="BCTRLSENSOR"/>
</dbReference>
<keyword evidence="4" id="KW-0808">Transferase</keyword>
<dbReference type="SMART" id="SM00448">
    <property type="entry name" value="REC"/>
    <property type="match status" value="1"/>
</dbReference>
<dbReference type="SUPFAM" id="SSF52172">
    <property type="entry name" value="CheY-like"/>
    <property type="match status" value="1"/>
</dbReference>
<dbReference type="CDD" id="cd00130">
    <property type="entry name" value="PAS"/>
    <property type="match status" value="3"/>
</dbReference>
<dbReference type="Pfam" id="PF00512">
    <property type="entry name" value="HisKA"/>
    <property type="match status" value="1"/>
</dbReference>
<dbReference type="Pfam" id="PF00072">
    <property type="entry name" value="Response_reg"/>
    <property type="match status" value="1"/>
</dbReference>
<dbReference type="SMART" id="SM00086">
    <property type="entry name" value="PAC"/>
    <property type="match status" value="2"/>
</dbReference>
<dbReference type="AlphaFoldDB" id="A0AA37QEB0"/>
<dbReference type="PANTHER" id="PTHR43065">
    <property type="entry name" value="SENSOR HISTIDINE KINASE"/>
    <property type="match status" value="1"/>
</dbReference>
<dbReference type="Gene3D" id="1.10.287.130">
    <property type="match status" value="1"/>
</dbReference>
<evidence type="ECO:0000256" key="3">
    <source>
        <dbReference type="ARBA" id="ARBA00022553"/>
    </source>
</evidence>
<keyword evidence="8" id="KW-0902">Two-component regulatory system</keyword>
<dbReference type="InterPro" id="IPR035965">
    <property type="entry name" value="PAS-like_dom_sf"/>
</dbReference>
<dbReference type="InterPro" id="IPR001610">
    <property type="entry name" value="PAC"/>
</dbReference>